<dbReference type="InterPro" id="IPR002376">
    <property type="entry name" value="Formyl_transf_N"/>
</dbReference>
<keyword evidence="9" id="KW-1185">Reference proteome</keyword>
<organism evidence="8 9">
    <name type="scientific">Rhodanobacter fulvus Jip2</name>
    <dbReference type="NCBI Taxonomy" id="1163408"/>
    <lineage>
        <taxon>Bacteria</taxon>
        <taxon>Pseudomonadati</taxon>
        <taxon>Pseudomonadota</taxon>
        <taxon>Gammaproteobacteria</taxon>
        <taxon>Lysobacterales</taxon>
        <taxon>Rhodanobacteraceae</taxon>
        <taxon>Rhodanobacter</taxon>
    </lineage>
</organism>
<evidence type="ECO:0000313" key="8">
    <source>
        <dbReference type="EMBL" id="EIL87769.1"/>
    </source>
</evidence>
<keyword evidence="2 6" id="KW-0808">Transferase</keyword>
<comment type="caution">
    <text evidence="6">Lacks conserved residue(s) required for the propagation of feature annotation.</text>
</comment>
<evidence type="ECO:0000256" key="1">
    <source>
        <dbReference type="ARBA" id="ARBA00005054"/>
    </source>
</evidence>
<dbReference type="EMBL" id="AJXU01000068">
    <property type="protein sequence ID" value="EIL87769.1"/>
    <property type="molecule type" value="Genomic_DNA"/>
</dbReference>
<comment type="catalytic activity">
    <reaction evidence="5 6">
        <text>N(1)-(5-phospho-beta-D-ribosyl)glycinamide + (6R)-10-formyltetrahydrofolate = N(2)-formyl-N(1)-(5-phospho-beta-D-ribosyl)glycinamide + (6S)-5,6,7,8-tetrahydrofolate + H(+)</text>
        <dbReference type="Rhea" id="RHEA:15053"/>
        <dbReference type="ChEBI" id="CHEBI:15378"/>
        <dbReference type="ChEBI" id="CHEBI:57453"/>
        <dbReference type="ChEBI" id="CHEBI:143788"/>
        <dbReference type="ChEBI" id="CHEBI:147286"/>
        <dbReference type="ChEBI" id="CHEBI:195366"/>
        <dbReference type="EC" id="2.1.2.2"/>
    </reaction>
</comment>
<feature type="active site" description="Proton donor" evidence="6">
    <location>
        <position position="128"/>
    </location>
</feature>
<dbReference type="SUPFAM" id="SSF53328">
    <property type="entry name" value="Formyltransferase"/>
    <property type="match status" value="1"/>
</dbReference>
<sequence length="237" mass="25296">MIATLSSTDATDAGQVSATPLKVAVLASGRGSNLAALLAARDRGELPVDFVLVGSDKASAHALQLAETAGIATLALSPRNYPDRRSFDRDLLARIAASGAEVLVLAGFMRVLDGEALAPWIGRVINIHPSLLPKYRGLHTHRRALEAGDREHGASVHYVTAELDGGPLIAQARITVHPGDDEDSLAQRLLPLEHRLLPTVLSLMASRRLRWSDDGAQLDNQPLRTPLALGEHGLHLP</sequence>
<dbReference type="CDD" id="cd08645">
    <property type="entry name" value="FMT_core_GART"/>
    <property type="match status" value="1"/>
</dbReference>
<accession>I4VKM8</accession>
<feature type="binding site" evidence="6">
    <location>
        <position position="126"/>
    </location>
    <ligand>
        <name>(6R)-10-formyltetrahydrofolate</name>
        <dbReference type="ChEBI" id="CHEBI:195366"/>
    </ligand>
</feature>
<protein>
    <recommendedName>
        <fullName evidence="6">Phosphoribosylglycinamide formyltransferase</fullName>
        <ecNumber evidence="6">2.1.2.2</ecNumber>
    </recommendedName>
    <alternativeName>
        <fullName evidence="6">5'-phosphoribosylglycinamide transformylase</fullName>
    </alternativeName>
    <alternativeName>
        <fullName evidence="6">GAR transformylase</fullName>
        <shortName evidence="6">GART</shortName>
    </alternativeName>
</protein>
<comment type="similarity">
    <text evidence="4 6">Belongs to the GART family.</text>
</comment>
<comment type="caution">
    <text evidence="8">The sequence shown here is derived from an EMBL/GenBank/DDBJ whole genome shotgun (WGS) entry which is preliminary data.</text>
</comment>
<keyword evidence="3 6" id="KW-0658">Purine biosynthesis</keyword>
<proteinExistence type="inferred from homology"/>
<comment type="pathway">
    <text evidence="1 6">Purine metabolism; IMP biosynthesis via de novo pathway; N(2)-formyl-N(1)-(5-phospho-D-ribosyl)glycinamide from N(1)-(5-phospho-D-ribosyl)glycinamide (10-formyl THF route): step 1/1.</text>
</comment>
<dbReference type="InterPro" id="IPR036477">
    <property type="entry name" value="Formyl_transf_N_sf"/>
</dbReference>
<reference evidence="8 9" key="1">
    <citation type="journal article" date="2012" name="J. Bacteriol.">
        <title>Genome sequences for six rhodanobacter strains, isolated from soils and the terrestrial subsurface, with variable denitrification capabilities.</title>
        <authorList>
            <person name="Kostka J.E."/>
            <person name="Green S.J."/>
            <person name="Rishishwar L."/>
            <person name="Prakash O."/>
            <person name="Katz L.S."/>
            <person name="Marino-Ramirez L."/>
            <person name="Jordan I.K."/>
            <person name="Munk C."/>
            <person name="Ivanova N."/>
            <person name="Mikhailova N."/>
            <person name="Watson D.B."/>
            <person name="Brown S.D."/>
            <person name="Palumbo A.V."/>
            <person name="Brooks S.C."/>
        </authorList>
    </citation>
    <scope>NUCLEOTIDE SEQUENCE [LARGE SCALE GENOMIC DNA]</scope>
    <source>
        <strain evidence="9">Jip2T</strain>
    </source>
</reference>
<dbReference type="STRING" id="1163408.UU9_14810"/>
<comment type="function">
    <text evidence="6">Catalyzes the transfer of a formyl group from 10-formyltetrahydrofolate to 5-phospho-ribosyl-glycinamide (GAR), producing 5-phospho-ribosyl-N-formylglycinamide (FGAR) and tetrahydrofolate.</text>
</comment>
<dbReference type="PROSITE" id="PS00373">
    <property type="entry name" value="GART"/>
    <property type="match status" value="1"/>
</dbReference>
<feature type="binding site" evidence="6">
    <location>
        <position position="84"/>
    </location>
    <ligand>
        <name>(6R)-10-formyltetrahydrofolate</name>
        <dbReference type="ChEBI" id="CHEBI:195366"/>
    </ligand>
</feature>
<dbReference type="HAMAP" id="MF_01930">
    <property type="entry name" value="PurN"/>
    <property type="match status" value="1"/>
</dbReference>
<evidence type="ECO:0000256" key="2">
    <source>
        <dbReference type="ARBA" id="ARBA00022679"/>
    </source>
</evidence>
<dbReference type="PATRIC" id="fig|1163408.3.peg.3005"/>
<gene>
    <name evidence="6" type="primary">purN</name>
    <name evidence="8" type="ORF">UU9_14810</name>
</gene>
<dbReference type="PANTHER" id="PTHR43369">
    <property type="entry name" value="PHOSPHORIBOSYLGLYCINAMIDE FORMYLTRANSFERASE"/>
    <property type="match status" value="1"/>
</dbReference>
<dbReference type="GO" id="GO:0004644">
    <property type="term" value="F:phosphoribosylglycinamide formyltransferase activity"/>
    <property type="evidence" value="ECO:0007669"/>
    <property type="project" value="UniProtKB-UniRule"/>
</dbReference>
<dbReference type="Gene3D" id="3.40.50.170">
    <property type="entry name" value="Formyl transferase, N-terminal domain"/>
    <property type="match status" value="1"/>
</dbReference>
<evidence type="ECO:0000256" key="4">
    <source>
        <dbReference type="ARBA" id="ARBA00038440"/>
    </source>
</evidence>
<dbReference type="InterPro" id="IPR001555">
    <property type="entry name" value="GART_AS"/>
</dbReference>
<evidence type="ECO:0000256" key="5">
    <source>
        <dbReference type="ARBA" id="ARBA00047664"/>
    </source>
</evidence>
<dbReference type="Pfam" id="PF00551">
    <property type="entry name" value="Formyl_trans_N"/>
    <property type="match status" value="1"/>
</dbReference>
<dbReference type="InterPro" id="IPR004607">
    <property type="entry name" value="GART"/>
</dbReference>
<evidence type="ECO:0000256" key="6">
    <source>
        <dbReference type="HAMAP-Rule" id="MF_01930"/>
    </source>
</evidence>
<evidence type="ECO:0000256" key="3">
    <source>
        <dbReference type="ARBA" id="ARBA00022755"/>
    </source>
</evidence>
<dbReference type="eggNOG" id="COG0299">
    <property type="taxonomic scope" value="Bacteria"/>
</dbReference>
<dbReference type="PANTHER" id="PTHR43369:SF2">
    <property type="entry name" value="PHOSPHORIBOSYLGLYCINAMIDE FORMYLTRANSFERASE"/>
    <property type="match status" value="1"/>
</dbReference>
<feature type="binding site" evidence="6">
    <location>
        <begin position="31"/>
        <end position="33"/>
    </location>
    <ligand>
        <name>N(1)-(5-phospho-beta-D-ribosyl)glycinamide</name>
        <dbReference type="ChEBI" id="CHEBI:143788"/>
    </ligand>
</feature>
<evidence type="ECO:0000313" key="9">
    <source>
        <dbReference type="Proteomes" id="UP000004210"/>
    </source>
</evidence>
<dbReference type="GO" id="GO:0005829">
    <property type="term" value="C:cytosol"/>
    <property type="evidence" value="ECO:0007669"/>
    <property type="project" value="TreeGrafter"/>
</dbReference>
<dbReference type="Proteomes" id="UP000004210">
    <property type="component" value="Unassembled WGS sequence"/>
</dbReference>
<dbReference type="NCBIfam" id="TIGR00639">
    <property type="entry name" value="PurN"/>
    <property type="match status" value="1"/>
</dbReference>
<name>I4VKM8_9GAMM</name>
<dbReference type="GO" id="GO:0006189">
    <property type="term" value="P:'de novo' IMP biosynthetic process"/>
    <property type="evidence" value="ECO:0007669"/>
    <property type="project" value="UniProtKB-UniRule"/>
</dbReference>
<feature type="domain" description="Formyl transferase N-terminal" evidence="7">
    <location>
        <begin position="22"/>
        <end position="201"/>
    </location>
</feature>
<feature type="site" description="Raises pKa of active site His" evidence="6">
    <location>
        <position position="164"/>
    </location>
</feature>
<evidence type="ECO:0000259" key="7">
    <source>
        <dbReference type="Pfam" id="PF00551"/>
    </source>
</evidence>
<dbReference type="UniPathway" id="UPA00074">
    <property type="reaction ID" value="UER00126"/>
</dbReference>
<dbReference type="EC" id="2.1.2.2" evidence="6"/>
<dbReference type="AlphaFoldDB" id="I4VKM8"/>